<evidence type="ECO:0000256" key="2">
    <source>
        <dbReference type="SAM" id="MobiDB-lite"/>
    </source>
</evidence>
<dbReference type="GO" id="GO:0016625">
    <property type="term" value="F:oxidoreductase activity, acting on the aldehyde or oxo group of donors, iron-sulfur protein as acceptor"/>
    <property type="evidence" value="ECO:0007669"/>
    <property type="project" value="UniProtKB-ARBA"/>
</dbReference>
<evidence type="ECO:0000313" key="4">
    <source>
        <dbReference type="EMBL" id="SDE33234.1"/>
    </source>
</evidence>
<organism evidence="4 5">
    <name type="scientific">Desulfuromonas thiophila</name>
    <dbReference type="NCBI Taxonomy" id="57664"/>
    <lineage>
        <taxon>Bacteria</taxon>
        <taxon>Pseudomonadati</taxon>
        <taxon>Thermodesulfobacteriota</taxon>
        <taxon>Desulfuromonadia</taxon>
        <taxon>Desulfuromonadales</taxon>
        <taxon>Desulfuromonadaceae</taxon>
        <taxon>Desulfuromonas</taxon>
    </lineage>
</organism>
<dbReference type="GO" id="GO:0030976">
    <property type="term" value="F:thiamine pyrophosphate binding"/>
    <property type="evidence" value="ECO:0007669"/>
    <property type="project" value="InterPro"/>
</dbReference>
<dbReference type="AlphaFoldDB" id="A0A1G7C1J6"/>
<gene>
    <name evidence="4" type="ORF">SAMN05661003_10838</name>
</gene>
<dbReference type="EMBL" id="FNAQ01000008">
    <property type="protein sequence ID" value="SDE33234.1"/>
    <property type="molecule type" value="Genomic_DNA"/>
</dbReference>
<name>A0A1G7C1J6_9BACT</name>
<dbReference type="GO" id="GO:0044281">
    <property type="term" value="P:small molecule metabolic process"/>
    <property type="evidence" value="ECO:0007669"/>
    <property type="project" value="UniProtKB-ARBA"/>
</dbReference>
<feature type="domain" description="Thiamine pyrophosphate enzyme TPP-binding" evidence="3">
    <location>
        <begin position="64"/>
        <end position="214"/>
    </location>
</feature>
<protein>
    <submittedName>
        <fullName evidence="4">2-oxoglutarate ferredoxin oxidoreductase subunit beta</fullName>
    </submittedName>
</protein>
<sequence length="251" mass="26856">MTEQQMKQVFARPASLKPVPTHFCPGCQHGTIHRLVAEALDHFGIADQTIGVASVGCSVFLYGYFNIDVIEAPHGRAPAVATGAKRVHPGRPVFTYQGDGDLAAIGTSEIIHSANRGELLTVIFVNNTTYGMTGGQMAPTTLPQQTTSTSPRGRNVAKDGYPIRMTELLSGLEGVAYAARVAVNSPKHVLQAGKVIRQAFKTQLDGKGFAFVEVLSTCPTNWGMDPLAANARVAEEMIPYFPLGVFKDVTA</sequence>
<evidence type="ECO:0000313" key="5">
    <source>
        <dbReference type="Proteomes" id="UP000243205"/>
    </source>
</evidence>
<keyword evidence="1" id="KW-0560">Oxidoreductase</keyword>
<evidence type="ECO:0000259" key="3">
    <source>
        <dbReference type="Pfam" id="PF02775"/>
    </source>
</evidence>
<dbReference type="GO" id="GO:0045333">
    <property type="term" value="P:cellular respiration"/>
    <property type="evidence" value="ECO:0007669"/>
    <property type="project" value="UniProtKB-ARBA"/>
</dbReference>
<dbReference type="InterPro" id="IPR051457">
    <property type="entry name" value="2-oxoacid:Fd_oxidoreductase"/>
</dbReference>
<proteinExistence type="predicted"/>
<dbReference type="Gene3D" id="3.40.50.970">
    <property type="match status" value="1"/>
</dbReference>
<evidence type="ECO:0000256" key="1">
    <source>
        <dbReference type="ARBA" id="ARBA00023002"/>
    </source>
</evidence>
<dbReference type="InterPro" id="IPR029061">
    <property type="entry name" value="THDP-binding"/>
</dbReference>
<dbReference type="Pfam" id="PF02775">
    <property type="entry name" value="TPP_enzyme_C"/>
    <property type="match status" value="1"/>
</dbReference>
<feature type="region of interest" description="Disordered" evidence="2">
    <location>
        <begin position="136"/>
        <end position="157"/>
    </location>
</feature>
<feature type="compositionally biased region" description="Low complexity" evidence="2">
    <location>
        <begin position="139"/>
        <end position="151"/>
    </location>
</feature>
<dbReference type="SUPFAM" id="SSF52518">
    <property type="entry name" value="Thiamin diphosphate-binding fold (THDP-binding)"/>
    <property type="match status" value="1"/>
</dbReference>
<dbReference type="PANTHER" id="PTHR48084">
    <property type="entry name" value="2-OXOGLUTARATE OXIDOREDUCTASE SUBUNIT KORB-RELATED"/>
    <property type="match status" value="1"/>
</dbReference>
<dbReference type="STRING" id="57664.SAMN05661003_10838"/>
<dbReference type="PANTHER" id="PTHR48084:SF3">
    <property type="entry name" value="SUBUNIT OF PYRUVATE:FLAVODOXIN OXIDOREDUCTASE"/>
    <property type="match status" value="1"/>
</dbReference>
<reference evidence="5" key="1">
    <citation type="submission" date="2016-10" db="EMBL/GenBank/DDBJ databases">
        <authorList>
            <person name="Varghese N."/>
            <person name="Submissions S."/>
        </authorList>
    </citation>
    <scope>NUCLEOTIDE SEQUENCE [LARGE SCALE GENOMIC DNA]</scope>
    <source>
        <strain evidence="5">DSM 8987</strain>
    </source>
</reference>
<keyword evidence="5" id="KW-1185">Reference proteome</keyword>
<dbReference type="Proteomes" id="UP000243205">
    <property type="component" value="Unassembled WGS sequence"/>
</dbReference>
<accession>A0A1G7C1J6</accession>
<dbReference type="InterPro" id="IPR011766">
    <property type="entry name" value="TPP_enzyme_TPP-bd"/>
</dbReference>